<dbReference type="InParanoid" id="A0A1D2V8N9"/>
<dbReference type="Proteomes" id="UP000095038">
    <property type="component" value="Unassembled WGS sequence"/>
</dbReference>
<proteinExistence type="predicted"/>
<evidence type="ECO:0000313" key="2">
    <source>
        <dbReference type="Proteomes" id="UP000095038"/>
    </source>
</evidence>
<dbReference type="RefSeq" id="XP_020044307.1">
    <property type="nucleotide sequence ID" value="XM_020188638.1"/>
</dbReference>
<organism evidence="1 2">
    <name type="scientific">Ascoidea rubescens DSM 1968</name>
    <dbReference type="NCBI Taxonomy" id="1344418"/>
    <lineage>
        <taxon>Eukaryota</taxon>
        <taxon>Fungi</taxon>
        <taxon>Dikarya</taxon>
        <taxon>Ascomycota</taxon>
        <taxon>Saccharomycotina</taxon>
        <taxon>Saccharomycetes</taxon>
        <taxon>Ascoideaceae</taxon>
        <taxon>Ascoidea</taxon>
    </lineage>
</organism>
<keyword evidence="2" id="KW-1185">Reference proteome</keyword>
<dbReference type="AlphaFoldDB" id="A0A1D2V8N9"/>
<gene>
    <name evidence="1" type="ORF">ASCRUDRAFT_10607</name>
</gene>
<name>A0A1D2V8N9_9ASCO</name>
<protein>
    <submittedName>
        <fullName evidence="1">Uncharacterized protein</fullName>
    </submittedName>
</protein>
<accession>A0A1D2V8N9</accession>
<reference evidence="2" key="1">
    <citation type="submission" date="2016-05" db="EMBL/GenBank/DDBJ databases">
        <title>Comparative genomics of biotechnologically important yeasts.</title>
        <authorList>
            <consortium name="DOE Joint Genome Institute"/>
            <person name="Riley R."/>
            <person name="Haridas S."/>
            <person name="Wolfe K.H."/>
            <person name="Lopes M.R."/>
            <person name="Hittinger C.T."/>
            <person name="Goker M."/>
            <person name="Salamov A."/>
            <person name="Wisecaver J."/>
            <person name="Long T.M."/>
            <person name="Aerts A.L."/>
            <person name="Barry K."/>
            <person name="Choi C."/>
            <person name="Clum A."/>
            <person name="Coughlan A.Y."/>
            <person name="Deshpande S."/>
            <person name="Douglass A.P."/>
            <person name="Hanson S.J."/>
            <person name="Klenk H.-P."/>
            <person name="Labutti K."/>
            <person name="Lapidus A."/>
            <person name="Lindquist E."/>
            <person name="Lipzen A."/>
            <person name="Meier-Kolthoff J.P."/>
            <person name="Ohm R.A."/>
            <person name="Otillar R.P."/>
            <person name="Pangilinan J."/>
            <person name="Peng Y."/>
            <person name="Rokas A."/>
            <person name="Rosa C.A."/>
            <person name="Scheuner C."/>
            <person name="Sibirny A.A."/>
            <person name="Slot J.C."/>
            <person name="Stielow J.B."/>
            <person name="Sun H."/>
            <person name="Kurtzman C.P."/>
            <person name="Blackwell M."/>
            <person name="Grigoriev I.V."/>
            <person name="Jeffries T.W."/>
        </authorList>
    </citation>
    <scope>NUCLEOTIDE SEQUENCE [LARGE SCALE GENOMIC DNA]</scope>
    <source>
        <strain evidence="2">DSM 1968</strain>
    </source>
</reference>
<evidence type="ECO:0000313" key="1">
    <source>
        <dbReference type="EMBL" id="ODV58000.1"/>
    </source>
</evidence>
<dbReference type="GeneID" id="30962274"/>
<dbReference type="EMBL" id="KV454496">
    <property type="protein sequence ID" value="ODV58000.1"/>
    <property type="molecule type" value="Genomic_DNA"/>
</dbReference>
<sequence length="106" mass="12505">MSADDNVRIMDIRFCENVESQYDSNKYNCYANELRTVLFEKYIDALLQHHINEDLMILLDASLQLLSKEEVSRFKKGFNWLSESTHIWFNTVENPVDAAKYYSNSL</sequence>